<evidence type="ECO:0008006" key="4">
    <source>
        <dbReference type="Google" id="ProtNLM"/>
    </source>
</evidence>
<keyword evidence="3" id="KW-1185">Reference proteome</keyword>
<dbReference type="HOGENOM" id="CLU_163360_1_0_6"/>
<reference evidence="2 3" key="1">
    <citation type="submission" date="2013-03" db="EMBL/GenBank/DDBJ databases">
        <authorList>
            <person name="Linke B."/>
        </authorList>
    </citation>
    <scope>NUCLEOTIDE SEQUENCE [LARGE SCALE GENOMIC DNA]</scope>
    <source>
        <strain evidence="2 3">B13</strain>
    </source>
</reference>
<dbReference type="InterPro" id="IPR021245">
    <property type="entry name" value="DUF2790"/>
</dbReference>
<keyword evidence="1" id="KW-0732">Signal</keyword>
<dbReference type="EMBL" id="HG322950">
    <property type="protein sequence ID" value="CDF84385.1"/>
    <property type="molecule type" value="Genomic_DNA"/>
</dbReference>
<dbReference type="KEGG" id="pkc:PKB_3038"/>
<evidence type="ECO:0000313" key="3">
    <source>
        <dbReference type="Proteomes" id="UP000025241"/>
    </source>
</evidence>
<proteinExistence type="predicted"/>
<gene>
    <name evidence="2" type="ORF">PKB_3038</name>
</gene>
<dbReference type="RefSeq" id="WP_043252901.1">
    <property type="nucleotide sequence ID" value="NZ_HG322950.1"/>
</dbReference>
<reference evidence="2 3" key="2">
    <citation type="submission" date="2014-05" db="EMBL/GenBank/DDBJ databases">
        <title>Genome sequence of the 3-chlorobenzoate degrading bacterium Pseudomonas knackmussii B13 shows multiple evidence for horizontal gene transfer.</title>
        <authorList>
            <person name="Miyazaki R."/>
            <person name="Bertelli C."/>
            <person name="Falquet L."/>
            <person name="Robinson-Rechavi M."/>
            <person name="Gharib W."/>
            <person name="Roy S."/>
            <person name="Van der Meer J.R."/>
        </authorList>
    </citation>
    <scope>NUCLEOTIDE SEQUENCE [LARGE SCALE GENOMIC DNA]</scope>
    <source>
        <strain evidence="2 3">B13</strain>
    </source>
</reference>
<feature type="signal peptide" evidence="1">
    <location>
        <begin position="1"/>
        <end position="21"/>
    </location>
</feature>
<dbReference type="STRING" id="1301098.PKB_3038"/>
<name>A0A024HH76_PSEKB</name>
<dbReference type="PATRIC" id="fig|1301098.3.peg.3067"/>
<protein>
    <recommendedName>
        <fullName evidence="4">Secreted protein</fullName>
    </recommendedName>
</protein>
<dbReference type="Gene3D" id="2.30.140.50">
    <property type="entry name" value="Protein of unknown function DUF2790"/>
    <property type="match status" value="1"/>
</dbReference>
<evidence type="ECO:0000256" key="1">
    <source>
        <dbReference type="SAM" id="SignalP"/>
    </source>
</evidence>
<accession>A0A024HH76</accession>
<dbReference type="Proteomes" id="UP000025241">
    <property type="component" value="Chromosome I"/>
</dbReference>
<sequence>MKKRFLTAGLLALIAPLASFAAPVEQYHYGQTLDVKQVLSIHEDAAPSCGVVNARMDYLDSHGQPHSLAYQKFASDCADGG</sequence>
<dbReference type="AlphaFoldDB" id="A0A024HH76"/>
<feature type="chain" id="PRO_5001533264" description="Secreted protein" evidence="1">
    <location>
        <begin position="22"/>
        <end position="81"/>
    </location>
</feature>
<evidence type="ECO:0000313" key="2">
    <source>
        <dbReference type="EMBL" id="CDF84385.1"/>
    </source>
</evidence>
<organism evidence="2 3">
    <name type="scientific">Pseudomonas knackmussii (strain DSM 6978 / CCUG 54928 / LMG 23759 / B13)</name>
    <dbReference type="NCBI Taxonomy" id="1301098"/>
    <lineage>
        <taxon>Bacteria</taxon>
        <taxon>Pseudomonadati</taxon>
        <taxon>Pseudomonadota</taxon>
        <taxon>Gammaproteobacteria</taxon>
        <taxon>Pseudomonadales</taxon>
        <taxon>Pseudomonadaceae</taxon>
        <taxon>Pseudomonas</taxon>
    </lineage>
</organism>
<dbReference type="Pfam" id="PF10976">
    <property type="entry name" value="DUF2790"/>
    <property type="match status" value="1"/>
</dbReference>
<dbReference type="OrthoDB" id="7027858at2"/>